<accession>A0A1J5Q1K1</accession>
<protein>
    <submittedName>
        <fullName evidence="1">Uncharacterized protein</fullName>
    </submittedName>
</protein>
<name>A0A1J5Q1K1_9ZZZZ</name>
<sequence length="58" mass="6392">MPSASLSDTLILSRMKNGASKKASSQICGMPMTVERPQLIGRRRPRVVRSDVMASQPY</sequence>
<comment type="caution">
    <text evidence="1">The sequence shown here is derived from an EMBL/GenBank/DDBJ whole genome shotgun (WGS) entry which is preliminary data.</text>
</comment>
<evidence type="ECO:0000313" key="1">
    <source>
        <dbReference type="EMBL" id="OIQ73748.1"/>
    </source>
</evidence>
<dbReference type="AlphaFoldDB" id="A0A1J5Q1K1"/>
<organism evidence="1">
    <name type="scientific">mine drainage metagenome</name>
    <dbReference type="NCBI Taxonomy" id="410659"/>
    <lineage>
        <taxon>unclassified sequences</taxon>
        <taxon>metagenomes</taxon>
        <taxon>ecological metagenomes</taxon>
    </lineage>
</organism>
<reference evidence="1" key="1">
    <citation type="submission" date="2016-10" db="EMBL/GenBank/DDBJ databases">
        <title>Sequence of Gallionella enrichment culture.</title>
        <authorList>
            <person name="Poehlein A."/>
            <person name="Muehling M."/>
            <person name="Daniel R."/>
        </authorList>
    </citation>
    <scope>NUCLEOTIDE SEQUENCE</scope>
</reference>
<gene>
    <name evidence="1" type="ORF">GALL_446100</name>
</gene>
<dbReference type="EMBL" id="MLJW01002749">
    <property type="protein sequence ID" value="OIQ73748.1"/>
    <property type="molecule type" value="Genomic_DNA"/>
</dbReference>
<proteinExistence type="predicted"/>